<dbReference type="OrthoDB" id="422827at2759"/>
<dbReference type="STRING" id="50376.A0A517KWB8"/>
<feature type="region of interest" description="Disordered" evidence="1">
    <location>
        <begin position="582"/>
        <end position="664"/>
    </location>
</feature>
<feature type="domain" description="PH" evidence="2">
    <location>
        <begin position="666"/>
        <end position="789"/>
    </location>
</feature>
<evidence type="ECO:0000259" key="3">
    <source>
        <dbReference type="PROSITE" id="PS50105"/>
    </source>
</evidence>
<evidence type="ECO:0000259" key="2">
    <source>
        <dbReference type="PROSITE" id="PS50003"/>
    </source>
</evidence>
<dbReference type="CDD" id="cd09535">
    <property type="entry name" value="SAM_BOI-like_fungal"/>
    <property type="match status" value="1"/>
</dbReference>
<feature type="domain" description="SAM" evidence="3">
    <location>
        <begin position="217"/>
        <end position="281"/>
    </location>
</feature>
<dbReference type="InterPro" id="IPR001849">
    <property type="entry name" value="PH_domain"/>
</dbReference>
<dbReference type="SUPFAM" id="SSF50729">
    <property type="entry name" value="PH domain-like"/>
    <property type="match status" value="1"/>
</dbReference>
<name>A0A517KWB8_9PEZI</name>
<feature type="compositionally biased region" description="Low complexity" evidence="1">
    <location>
        <begin position="297"/>
        <end position="312"/>
    </location>
</feature>
<dbReference type="Gene3D" id="2.30.29.30">
    <property type="entry name" value="Pleckstrin-homology domain (PH domain)/Phosphotyrosine-binding domain (PTB)"/>
    <property type="match status" value="1"/>
</dbReference>
<proteinExistence type="predicted"/>
<feature type="compositionally biased region" description="Acidic residues" evidence="1">
    <location>
        <begin position="69"/>
        <end position="87"/>
    </location>
</feature>
<reference evidence="4 5" key="1">
    <citation type="submission" date="2019-07" db="EMBL/GenBank/DDBJ databases">
        <title>Finished genome of Venturia effusa.</title>
        <authorList>
            <person name="Young C.A."/>
            <person name="Cox M.P."/>
            <person name="Ganley A.R.D."/>
            <person name="David W.J."/>
        </authorList>
    </citation>
    <scope>NUCLEOTIDE SEQUENCE [LARGE SCALE GENOMIC DNA]</scope>
    <source>
        <strain evidence="5">albino</strain>
    </source>
</reference>
<dbReference type="InterPro" id="IPR013761">
    <property type="entry name" value="SAM/pointed_sf"/>
</dbReference>
<feature type="compositionally biased region" description="Basic and acidic residues" evidence="1">
    <location>
        <begin position="88"/>
        <end position="98"/>
    </location>
</feature>
<dbReference type="EMBL" id="CP042185">
    <property type="protein sequence ID" value="QDS67678.1"/>
    <property type="molecule type" value="Genomic_DNA"/>
</dbReference>
<dbReference type="SMART" id="SM00454">
    <property type="entry name" value="SAM"/>
    <property type="match status" value="1"/>
</dbReference>
<dbReference type="SMART" id="SM00233">
    <property type="entry name" value="PH"/>
    <property type="match status" value="1"/>
</dbReference>
<dbReference type="AlphaFoldDB" id="A0A517KWB8"/>
<dbReference type="InterPro" id="IPR001660">
    <property type="entry name" value="SAM"/>
</dbReference>
<evidence type="ECO:0000313" key="5">
    <source>
        <dbReference type="Proteomes" id="UP000316270"/>
    </source>
</evidence>
<evidence type="ECO:0008006" key="6">
    <source>
        <dbReference type="Google" id="ProtNLM"/>
    </source>
</evidence>
<dbReference type="Pfam" id="PF07647">
    <property type="entry name" value="SAM_2"/>
    <property type="match status" value="1"/>
</dbReference>
<dbReference type="Proteomes" id="UP000316270">
    <property type="component" value="Chromosome 1"/>
</dbReference>
<feature type="region of interest" description="Disordered" evidence="1">
    <location>
        <begin position="283"/>
        <end position="338"/>
    </location>
</feature>
<dbReference type="Pfam" id="PF00169">
    <property type="entry name" value="PH"/>
    <property type="match status" value="1"/>
</dbReference>
<protein>
    <recommendedName>
        <fullName evidence="6">SAM domain-containing protein</fullName>
    </recommendedName>
</protein>
<sequence>MIPLTPISPLEGEVEMFSRGKTTPLFSIDTQLANRQSLLSVVPEVETPTLLALPESRKHRPISEVTEIWDEHDQSDEDEWSEFEEDLGDHSSLESNDRRRSRSTISTYEEVSTPLSVNRTASSFFQQDFRRSVEGPRGPHLFRASNPSELSFDYALQLSPLLADKQDLRIDTAFDNYNDNNYPSHEVDVTPATTIAPEAAKFTTSYDDWRMGSPSTWTTQQVSLWMNNSGVESAIVDKFEYHDITGKVLMDLQFTDLKELGIDQFGKRHDTWNKICTLREGDGRISPVPTPFEDTSNRSSQGSRSSNRNRNQVCEEAGIPPALGQRRRRKYRNNDPITPADSVSIVAIEQLVPRPHRCEKGENCSKWKKQQKLLQKIREENMFPISPEKGGHILMSGNPGNALSAQNLMPGNYRPRIATSPTAVSPSLVGPSIVASSDLLGPGEQPYVALVEDTLKQVEKRDAQENVKHFLALQGIEPHAGTTPSPPSVEEPLQMFPPLQPVVSHPPLATLQALPRLQIPRSNSAGAYIDLTSGMVTNDAFADTMSPCVTAMTPGGLPYRFGTPASEMDVPFFAQPIGPVARETSQSVPPNMFLRDPVARGPSSQGHRRPSFQLPSLQENEVFSPISGNGEESSSRRSSKNTMGSNDLGVIPESTDEPVIDPRYPGVNHAGWMKKRKTKMLRHEWNDHHFRLTGNRLAMHRNDIAESTPLDTLNIDQYEVGCSTISSNKLAARFKALKIAGGDKKDILKDAFEFQLVPERALQGKTHHFAVKSKDDRIDWMRELMLAKALKAKRDGFDVDINGKGM</sequence>
<gene>
    <name evidence="4" type="ORF">FKW77_005210</name>
</gene>
<evidence type="ECO:0000256" key="1">
    <source>
        <dbReference type="SAM" id="MobiDB-lite"/>
    </source>
</evidence>
<dbReference type="Gene3D" id="1.10.150.50">
    <property type="entry name" value="Transcription Factor, Ets-1"/>
    <property type="match status" value="1"/>
</dbReference>
<dbReference type="PROSITE" id="PS50105">
    <property type="entry name" value="SAM_DOMAIN"/>
    <property type="match status" value="1"/>
</dbReference>
<keyword evidence="5" id="KW-1185">Reference proteome</keyword>
<feature type="region of interest" description="Disordered" evidence="1">
    <location>
        <begin position="69"/>
        <end position="110"/>
    </location>
</feature>
<dbReference type="PROSITE" id="PS50003">
    <property type="entry name" value="PH_DOMAIN"/>
    <property type="match status" value="1"/>
</dbReference>
<evidence type="ECO:0000313" key="4">
    <source>
        <dbReference type="EMBL" id="QDS67678.1"/>
    </source>
</evidence>
<dbReference type="SUPFAM" id="SSF47769">
    <property type="entry name" value="SAM/Pointed domain"/>
    <property type="match status" value="1"/>
</dbReference>
<organism evidence="4 5">
    <name type="scientific">Venturia effusa</name>
    <dbReference type="NCBI Taxonomy" id="50376"/>
    <lineage>
        <taxon>Eukaryota</taxon>
        <taxon>Fungi</taxon>
        <taxon>Dikarya</taxon>
        <taxon>Ascomycota</taxon>
        <taxon>Pezizomycotina</taxon>
        <taxon>Dothideomycetes</taxon>
        <taxon>Pleosporomycetidae</taxon>
        <taxon>Venturiales</taxon>
        <taxon>Venturiaceae</taxon>
        <taxon>Venturia</taxon>
    </lineage>
</organism>
<dbReference type="InterPro" id="IPR011993">
    <property type="entry name" value="PH-like_dom_sf"/>
</dbReference>
<accession>A0A517KWB8</accession>